<evidence type="ECO:0008006" key="3">
    <source>
        <dbReference type="Google" id="ProtNLM"/>
    </source>
</evidence>
<dbReference type="EMBL" id="KZ293445">
    <property type="protein sequence ID" value="PBK65522.1"/>
    <property type="molecule type" value="Genomic_DNA"/>
</dbReference>
<gene>
    <name evidence="1" type="ORF">ARMSODRAFT_1022320</name>
</gene>
<accession>A0A2H3BER6</accession>
<sequence>MVNSYGTCNGTVSPADPRALRSLPALVDFMFHEQCSKAEFDLICVILAFGLENHVTSAYDIFLDFRSLGNYLYQLGLVKLIRAYVTGLAHAPEIDIPPTIVEQHLNSFHHPYNIFLARIILITSREDPVKDLLALVYLRPWDPSWAICLQNIRQAMSRNPCAEKERRDVLLAVGVTERYISGERDMGMVLLVFCLSFYWRLI</sequence>
<dbReference type="Proteomes" id="UP000218334">
    <property type="component" value="Unassembled WGS sequence"/>
</dbReference>
<protein>
    <recommendedName>
        <fullName evidence="3">ELYS-like domain-containing protein</fullName>
    </recommendedName>
</protein>
<proteinExistence type="predicted"/>
<dbReference type="AlphaFoldDB" id="A0A2H3BER6"/>
<evidence type="ECO:0000313" key="1">
    <source>
        <dbReference type="EMBL" id="PBK65522.1"/>
    </source>
</evidence>
<name>A0A2H3BER6_9AGAR</name>
<keyword evidence="2" id="KW-1185">Reference proteome</keyword>
<organism evidence="1 2">
    <name type="scientific">Armillaria solidipes</name>
    <dbReference type="NCBI Taxonomy" id="1076256"/>
    <lineage>
        <taxon>Eukaryota</taxon>
        <taxon>Fungi</taxon>
        <taxon>Dikarya</taxon>
        <taxon>Basidiomycota</taxon>
        <taxon>Agaricomycotina</taxon>
        <taxon>Agaricomycetes</taxon>
        <taxon>Agaricomycetidae</taxon>
        <taxon>Agaricales</taxon>
        <taxon>Marasmiineae</taxon>
        <taxon>Physalacriaceae</taxon>
        <taxon>Armillaria</taxon>
    </lineage>
</organism>
<reference evidence="2" key="1">
    <citation type="journal article" date="2017" name="Nat. Ecol. Evol.">
        <title>Genome expansion and lineage-specific genetic innovations in the forest pathogenic fungi Armillaria.</title>
        <authorList>
            <person name="Sipos G."/>
            <person name="Prasanna A.N."/>
            <person name="Walter M.C."/>
            <person name="O'Connor E."/>
            <person name="Balint B."/>
            <person name="Krizsan K."/>
            <person name="Kiss B."/>
            <person name="Hess J."/>
            <person name="Varga T."/>
            <person name="Slot J."/>
            <person name="Riley R."/>
            <person name="Boka B."/>
            <person name="Rigling D."/>
            <person name="Barry K."/>
            <person name="Lee J."/>
            <person name="Mihaltcheva S."/>
            <person name="LaButti K."/>
            <person name="Lipzen A."/>
            <person name="Waldron R."/>
            <person name="Moloney N.M."/>
            <person name="Sperisen C."/>
            <person name="Kredics L."/>
            <person name="Vagvoelgyi C."/>
            <person name="Patrignani A."/>
            <person name="Fitzpatrick D."/>
            <person name="Nagy I."/>
            <person name="Doyle S."/>
            <person name="Anderson J.B."/>
            <person name="Grigoriev I.V."/>
            <person name="Gueldener U."/>
            <person name="Muensterkoetter M."/>
            <person name="Nagy L.G."/>
        </authorList>
    </citation>
    <scope>NUCLEOTIDE SEQUENCE [LARGE SCALE GENOMIC DNA]</scope>
    <source>
        <strain evidence="2">28-4</strain>
    </source>
</reference>
<evidence type="ECO:0000313" key="2">
    <source>
        <dbReference type="Proteomes" id="UP000218334"/>
    </source>
</evidence>
<dbReference type="STRING" id="1076256.A0A2H3BER6"/>